<protein>
    <submittedName>
        <fullName evidence="3">Helix-turn-helix domain-containing protein</fullName>
    </submittedName>
</protein>
<organism evidence="3 4">
    <name type="scientific">Amycolatopsis halotolerans</name>
    <dbReference type="NCBI Taxonomy" id="330083"/>
    <lineage>
        <taxon>Bacteria</taxon>
        <taxon>Bacillati</taxon>
        <taxon>Actinomycetota</taxon>
        <taxon>Actinomycetes</taxon>
        <taxon>Pseudonocardiales</taxon>
        <taxon>Pseudonocardiaceae</taxon>
        <taxon>Amycolatopsis</taxon>
    </lineage>
</organism>
<name>A0ABV7QRV3_9PSEU</name>
<dbReference type="Gene3D" id="1.10.260.40">
    <property type="entry name" value="lambda repressor-like DNA-binding domains"/>
    <property type="match status" value="1"/>
</dbReference>
<evidence type="ECO:0000313" key="4">
    <source>
        <dbReference type="Proteomes" id="UP001595764"/>
    </source>
</evidence>
<dbReference type="SMART" id="SM00530">
    <property type="entry name" value="HTH_XRE"/>
    <property type="match status" value="1"/>
</dbReference>
<dbReference type="Proteomes" id="UP001595764">
    <property type="component" value="Unassembled WGS sequence"/>
</dbReference>
<dbReference type="PROSITE" id="PS50943">
    <property type="entry name" value="HTH_CROC1"/>
    <property type="match status" value="1"/>
</dbReference>
<feature type="transmembrane region" description="Helical" evidence="1">
    <location>
        <begin position="535"/>
        <end position="556"/>
    </location>
</feature>
<gene>
    <name evidence="3" type="ORF">ACFORO_36105</name>
</gene>
<reference evidence="4" key="1">
    <citation type="journal article" date="2019" name="Int. J. Syst. Evol. Microbiol.">
        <title>The Global Catalogue of Microorganisms (GCM) 10K type strain sequencing project: providing services to taxonomists for standard genome sequencing and annotation.</title>
        <authorList>
            <consortium name="The Broad Institute Genomics Platform"/>
            <consortium name="The Broad Institute Genome Sequencing Center for Infectious Disease"/>
            <person name="Wu L."/>
            <person name="Ma J."/>
        </authorList>
    </citation>
    <scope>NUCLEOTIDE SEQUENCE [LARGE SCALE GENOMIC DNA]</scope>
    <source>
        <strain evidence="4">CGMCC 4.7682</strain>
    </source>
</reference>
<dbReference type="Gene3D" id="3.40.50.300">
    <property type="entry name" value="P-loop containing nucleotide triphosphate hydrolases"/>
    <property type="match status" value="1"/>
</dbReference>
<dbReference type="RefSeq" id="WP_377871850.1">
    <property type="nucleotide sequence ID" value="NZ_JBHMAY010000034.1"/>
</dbReference>
<feature type="transmembrane region" description="Helical" evidence="1">
    <location>
        <begin position="491"/>
        <end position="515"/>
    </location>
</feature>
<dbReference type="InterPro" id="IPR001387">
    <property type="entry name" value="Cro/C1-type_HTH"/>
</dbReference>
<keyword evidence="1" id="KW-0472">Membrane</keyword>
<dbReference type="InterPro" id="IPR010982">
    <property type="entry name" value="Lambda_DNA-bd_dom_sf"/>
</dbReference>
<feature type="transmembrane region" description="Helical" evidence="1">
    <location>
        <begin position="672"/>
        <end position="697"/>
    </location>
</feature>
<dbReference type="SUPFAM" id="SSF47413">
    <property type="entry name" value="lambda repressor-like DNA-binding domains"/>
    <property type="match status" value="1"/>
</dbReference>
<feature type="transmembrane region" description="Helical" evidence="1">
    <location>
        <begin position="633"/>
        <end position="652"/>
    </location>
</feature>
<keyword evidence="1" id="KW-0812">Transmembrane</keyword>
<dbReference type="EMBL" id="JBHRWI010000052">
    <property type="protein sequence ID" value="MFC3515632.1"/>
    <property type="molecule type" value="Genomic_DNA"/>
</dbReference>
<sequence length="751" mass="81375">MTSRAGDLLREMRRQAGLTQEQLAERSEVSVSTIRRLENGKPIDPRMGTVKLLADALGSTTAERRALLAEFGVSPAPEEIEPPRIRSALSDAADQFAQVVASRWQREEEQRRVHDPFPLPVRWHLASERLTDRWDNIRGVPPGGATEPLKLDGELDDVADVYRRIPSGRLVVLGRAGSGKTILTLRFVLSRLRTRSAGEPVPTIFAVSAWDPTASTLRDWLIERLPQDYPDYPGLTASLAAELVETGCVLPVLDGFDEISGGLHAAALAALSATSLPFLLTSRPGEYGTAVAATDVPTSAAGVELLDLTPADVANYLPRTTSRDGNLWGPVLAEVRDRPDGHLATALRTPLMVGLARTVYSDVPGRDPAVLLDTTRFPTSDAVEDHLLASFVPTVYQHRPTHLTRPLRSWDPGRAQRWLGYLAQHVDQLDDHDLAWWQLGTSLGRSSRILAVVVASTLAIAVLNWLVFVPLDLIGRGTAFTFRAGLMDGLLIGPMVGLAFGLVYGLMIVCGGRTIEPSRVQIRVRGRHRTGRQFIRTYAARLGTALLGGFVIGLGYGPVNTALHGLLFGFPPDGKSLVEKMLVPTLVYGLVFGLAAGLVFGLMAALEIPLDVGSAATPLGLLATNRTTAVRQLLILVPTVALAIAFGGWLLVELLQGPLGPLRWPLSSGLLIGAVGGLGGGLSYVLAFTAWGQWVLLARIWLPLTGRLPWAVTEFLDDAYRRGVLRQAGAVYQFRHARLQDHLGREYRAHG</sequence>
<evidence type="ECO:0000256" key="1">
    <source>
        <dbReference type="SAM" id="Phobius"/>
    </source>
</evidence>
<proteinExistence type="predicted"/>
<dbReference type="Pfam" id="PF13560">
    <property type="entry name" value="HTH_31"/>
    <property type="match status" value="1"/>
</dbReference>
<accession>A0ABV7QRV3</accession>
<comment type="caution">
    <text evidence="3">The sequence shown here is derived from an EMBL/GenBank/DDBJ whole genome shotgun (WGS) entry which is preliminary data.</text>
</comment>
<evidence type="ECO:0000313" key="3">
    <source>
        <dbReference type="EMBL" id="MFC3515632.1"/>
    </source>
</evidence>
<dbReference type="InterPro" id="IPR027417">
    <property type="entry name" value="P-loop_NTPase"/>
</dbReference>
<feature type="domain" description="HTH cro/C1-type" evidence="2">
    <location>
        <begin position="9"/>
        <end position="64"/>
    </location>
</feature>
<keyword evidence="1" id="KW-1133">Transmembrane helix</keyword>
<dbReference type="CDD" id="cd00093">
    <property type="entry name" value="HTH_XRE"/>
    <property type="match status" value="1"/>
</dbReference>
<keyword evidence="4" id="KW-1185">Reference proteome</keyword>
<feature type="transmembrane region" description="Helical" evidence="1">
    <location>
        <begin position="586"/>
        <end position="606"/>
    </location>
</feature>
<evidence type="ECO:0000259" key="2">
    <source>
        <dbReference type="PROSITE" id="PS50943"/>
    </source>
</evidence>
<feature type="transmembrane region" description="Helical" evidence="1">
    <location>
        <begin position="449"/>
        <end position="471"/>
    </location>
</feature>